<dbReference type="SUPFAM" id="SSF53474">
    <property type="entry name" value="alpha/beta-Hydrolases"/>
    <property type="match status" value="1"/>
</dbReference>
<dbReference type="OrthoDB" id="9806902at2"/>
<dbReference type="AlphaFoldDB" id="A0A5B8RTP3"/>
<dbReference type="InterPro" id="IPR022742">
    <property type="entry name" value="Hydrolase_4"/>
</dbReference>
<gene>
    <name evidence="2" type="ORF">FOZ74_08185</name>
</gene>
<sequence length="289" mass="30984">MQEHELARPDGERLHVADWPLPEGQRRASVLLVHGLGEHSGRYAALARQLRGWGCAVRGYDHYGHGRSSGVRGALPQPDRLLDDLAVMVDATRAAMPAGEPLILLGHSMGALVAASFAARGLRPLDACVLSAPALAVSASPLLRLLVPLLVRLVPDLRMGNGLNPADLSHDPAVVAAYVNDPLCHDRISVRLGHFITGSGAGALAAAPRWPVPTLLMWGSGDRMIDPAGCRQLAQQAPAAVLQAREFDGLYHEIFNELDRGPVYAELQRWLDEFLKKRGSSPIQASASS</sequence>
<protein>
    <submittedName>
        <fullName evidence="2">Lysophospholipase</fullName>
    </submittedName>
</protein>
<dbReference type="Pfam" id="PF12146">
    <property type="entry name" value="Hydrolase_4"/>
    <property type="match status" value="1"/>
</dbReference>
<reference evidence="2 3" key="1">
    <citation type="submission" date="2019-07" db="EMBL/GenBank/DDBJ databases">
        <title>Complete genome sequence of Comamonas sp. NLF 7-7 isolated from livestock.</title>
        <authorList>
            <person name="Kim D.H."/>
            <person name="Kim J.G."/>
        </authorList>
    </citation>
    <scope>NUCLEOTIDE SEQUENCE [LARGE SCALE GENOMIC DNA]</scope>
    <source>
        <strain evidence="2 3">NLF 7-7</strain>
    </source>
</reference>
<evidence type="ECO:0000259" key="1">
    <source>
        <dbReference type="Pfam" id="PF12146"/>
    </source>
</evidence>
<dbReference type="KEGG" id="cof:FOZ74_08185"/>
<organism evidence="2 3">
    <name type="scientific">Comamonas flocculans</name>
    <dbReference type="NCBI Taxonomy" id="2597701"/>
    <lineage>
        <taxon>Bacteria</taxon>
        <taxon>Pseudomonadati</taxon>
        <taxon>Pseudomonadota</taxon>
        <taxon>Betaproteobacteria</taxon>
        <taxon>Burkholderiales</taxon>
        <taxon>Comamonadaceae</taxon>
        <taxon>Comamonas</taxon>
    </lineage>
</organism>
<dbReference type="InterPro" id="IPR051044">
    <property type="entry name" value="MAG_DAG_Lipase"/>
</dbReference>
<dbReference type="Gene3D" id="3.40.50.1820">
    <property type="entry name" value="alpha/beta hydrolase"/>
    <property type="match status" value="1"/>
</dbReference>
<dbReference type="Proteomes" id="UP000321199">
    <property type="component" value="Chromosome"/>
</dbReference>
<dbReference type="RefSeq" id="WP_146912602.1">
    <property type="nucleotide sequence ID" value="NZ_CP042344.1"/>
</dbReference>
<dbReference type="InterPro" id="IPR029058">
    <property type="entry name" value="AB_hydrolase_fold"/>
</dbReference>
<keyword evidence="3" id="KW-1185">Reference proteome</keyword>
<dbReference type="PANTHER" id="PTHR11614">
    <property type="entry name" value="PHOSPHOLIPASE-RELATED"/>
    <property type="match status" value="1"/>
</dbReference>
<evidence type="ECO:0000313" key="3">
    <source>
        <dbReference type="Proteomes" id="UP000321199"/>
    </source>
</evidence>
<evidence type="ECO:0000313" key="2">
    <source>
        <dbReference type="EMBL" id="QEA13009.1"/>
    </source>
</evidence>
<name>A0A5B8RTP3_9BURK</name>
<accession>A0A5B8RTP3</accession>
<dbReference type="EMBL" id="CP042344">
    <property type="protein sequence ID" value="QEA13009.1"/>
    <property type="molecule type" value="Genomic_DNA"/>
</dbReference>
<feature type="domain" description="Serine aminopeptidase S33" evidence="1">
    <location>
        <begin position="25"/>
        <end position="259"/>
    </location>
</feature>
<proteinExistence type="predicted"/>